<protein>
    <recommendedName>
        <fullName evidence="5">Integral membrane protein</fullName>
    </recommendedName>
</protein>
<dbReference type="RefSeq" id="WP_189970808.1">
    <property type="nucleotide sequence ID" value="NZ_BMUA01000039.1"/>
</dbReference>
<keyword evidence="4" id="KW-1185">Reference proteome</keyword>
<keyword evidence="2" id="KW-1133">Transmembrane helix</keyword>
<sequence length="167" mass="16949">MRNHSENARGSQGSQGSRDAVITRAESRHLAVASASLGPWGAAAAVGAVGGLVSLAIGSVAEGFGTVAAAGAGSVALMLFFLVGGAGAALGGGRTERADRRIQRWARAHPWRVASVPAALMLLSDVVVRQVVTSEPLFTSVWDGLWRGVVVAGVVGLVGKVGRGWGR</sequence>
<gene>
    <name evidence="3" type="ORF">Sviol_76540</name>
</gene>
<feature type="transmembrane region" description="Helical" evidence="2">
    <location>
        <begin position="37"/>
        <end position="61"/>
    </location>
</feature>
<evidence type="ECO:0008006" key="5">
    <source>
        <dbReference type="Google" id="ProtNLM"/>
    </source>
</evidence>
<feature type="region of interest" description="Disordered" evidence="1">
    <location>
        <begin position="1"/>
        <end position="20"/>
    </location>
</feature>
<dbReference type="EMBL" id="BNDY01000019">
    <property type="protein sequence ID" value="GHI43246.1"/>
    <property type="molecule type" value="Genomic_DNA"/>
</dbReference>
<dbReference type="Proteomes" id="UP001050808">
    <property type="component" value="Unassembled WGS sequence"/>
</dbReference>
<evidence type="ECO:0000313" key="4">
    <source>
        <dbReference type="Proteomes" id="UP001050808"/>
    </source>
</evidence>
<feature type="transmembrane region" description="Helical" evidence="2">
    <location>
        <begin position="111"/>
        <end position="132"/>
    </location>
</feature>
<feature type="transmembrane region" description="Helical" evidence="2">
    <location>
        <begin position="144"/>
        <end position="162"/>
    </location>
</feature>
<comment type="caution">
    <text evidence="3">The sequence shown here is derived from an EMBL/GenBank/DDBJ whole genome shotgun (WGS) entry which is preliminary data.</text>
</comment>
<keyword evidence="2" id="KW-0812">Transmembrane</keyword>
<feature type="compositionally biased region" description="Polar residues" evidence="1">
    <location>
        <begin position="8"/>
        <end position="17"/>
    </location>
</feature>
<keyword evidence="2" id="KW-0472">Membrane</keyword>
<organism evidence="3 4">
    <name type="scientific">Streptomyces violascens</name>
    <dbReference type="NCBI Taxonomy" id="67381"/>
    <lineage>
        <taxon>Bacteria</taxon>
        <taxon>Bacillati</taxon>
        <taxon>Actinomycetota</taxon>
        <taxon>Actinomycetes</taxon>
        <taxon>Kitasatosporales</taxon>
        <taxon>Streptomycetaceae</taxon>
        <taxon>Streptomyces</taxon>
    </lineage>
</organism>
<evidence type="ECO:0000256" key="2">
    <source>
        <dbReference type="SAM" id="Phobius"/>
    </source>
</evidence>
<evidence type="ECO:0000256" key="1">
    <source>
        <dbReference type="SAM" id="MobiDB-lite"/>
    </source>
</evidence>
<feature type="transmembrane region" description="Helical" evidence="2">
    <location>
        <begin position="67"/>
        <end position="90"/>
    </location>
</feature>
<name>A0ABQ3R148_9ACTN</name>
<evidence type="ECO:0000313" key="3">
    <source>
        <dbReference type="EMBL" id="GHI43246.1"/>
    </source>
</evidence>
<reference evidence="3" key="1">
    <citation type="submission" date="2024-05" db="EMBL/GenBank/DDBJ databases">
        <title>Whole genome shotgun sequence of Streptomyces violascens NBRC 12920.</title>
        <authorList>
            <person name="Komaki H."/>
            <person name="Tamura T."/>
        </authorList>
    </citation>
    <scope>NUCLEOTIDE SEQUENCE</scope>
    <source>
        <strain evidence="3">NBRC 12920</strain>
    </source>
</reference>
<proteinExistence type="predicted"/>
<accession>A0ABQ3R148</accession>